<reference evidence="2 3" key="1">
    <citation type="journal article" date="2012" name="BMC Genomics">
        <title>Comparative genomic analysis of human infective Trypanosoma cruzi lineages with the bat-restricted subspecies T. cruzi marinkellei.</title>
        <authorList>
            <person name="Franzen O."/>
            <person name="Talavera-Lopez C."/>
            <person name="Ochaya S."/>
            <person name="Butler C.E."/>
            <person name="Messenger L.A."/>
            <person name="Lewis M.D."/>
            <person name="Llewellyn M.S."/>
            <person name="Marinkelle C.J."/>
            <person name="Tyler K.M."/>
            <person name="Miles M.A."/>
            <person name="Andersson B."/>
        </authorList>
    </citation>
    <scope>NUCLEOTIDE SEQUENCE [LARGE SCALE GENOMIC DNA]</scope>
    <source>
        <strain evidence="2 3">B7</strain>
    </source>
</reference>
<proteinExistence type="predicted"/>
<dbReference type="SUPFAM" id="SSF51126">
    <property type="entry name" value="Pectin lyase-like"/>
    <property type="match status" value="1"/>
</dbReference>
<organism evidence="2 3">
    <name type="scientific">Trypanosoma cruzi marinkellei</name>
    <dbReference type="NCBI Taxonomy" id="85056"/>
    <lineage>
        <taxon>Eukaryota</taxon>
        <taxon>Discoba</taxon>
        <taxon>Euglenozoa</taxon>
        <taxon>Kinetoplastea</taxon>
        <taxon>Metakinetoplastina</taxon>
        <taxon>Trypanosomatida</taxon>
        <taxon>Trypanosomatidae</taxon>
        <taxon>Trypanosoma</taxon>
        <taxon>Schizotrypanum</taxon>
    </lineage>
</organism>
<comment type="caution">
    <text evidence="2">The sequence shown here is derived from an EMBL/GenBank/DDBJ whole genome shotgun (WGS) entry which is preliminary data.</text>
</comment>
<dbReference type="Pfam" id="PF22279">
    <property type="entry name" value="DGF-1_N"/>
    <property type="match status" value="1"/>
</dbReference>
<dbReference type="AlphaFoldDB" id="K2NGW3"/>
<sequence>MSSGISLLYQHNEFSVSDHSVLRVVGNSGSVSYAIYSLNLITVQESSWLDWRDNDVGVGATFHEAESTFFAIDNSSALTLTGCKMGSTGLSESLLSLVEAGYRFVAGCLTVAGLEVTTAAELELHGITDVTTVAACGECTKDGDCFAPLTTAVSDCKCECAAGGHGDVCVPAPVPAGPPPPPPVGECISDMVYPEVVQAVGSGLSWLCYRNVTFSGGGMSLTVLVGAMTGEVATVTFDGCTWRDGAVLLLLGNAHAAVGSLNVVVTGNTFSDALLSPEGGFPPRTNITISGNRFTVTRLIPR</sequence>
<protein>
    <submittedName>
        <fullName evidence="2">Dispersed gene family protein 1 (DGF-1), putative</fullName>
    </submittedName>
</protein>
<feature type="non-terminal residue" evidence="2">
    <location>
        <position position="302"/>
    </location>
</feature>
<dbReference type="Proteomes" id="UP000007350">
    <property type="component" value="Unassembled WGS sequence"/>
</dbReference>
<gene>
    <name evidence="2" type="ORF">MOQ_008044</name>
</gene>
<accession>K2NGW3</accession>
<evidence type="ECO:0000313" key="3">
    <source>
        <dbReference type="Proteomes" id="UP000007350"/>
    </source>
</evidence>
<evidence type="ECO:0000259" key="1">
    <source>
        <dbReference type="Pfam" id="PF22279"/>
    </source>
</evidence>
<dbReference type="EMBL" id="AHKC01016407">
    <property type="protein sequence ID" value="EKF28217.1"/>
    <property type="molecule type" value="Genomic_DNA"/>
</dbReference>
<evidence type="ECO:0000313" key="2">
    <source>
        <dbReference type="EMBL" id="EKF28217.1"/>
    </source>
</evidence>
<name>K2NGW3_TRYCR</name>
<feature type="domain" description="Dispersed gene family protein 1 N-terminal" evidence="1">
    <location>
        <begin position="76"/>
        <end position="170"/>
    </location>
</feature>
<dbReference type="OrthoDB" id="10339715at2759"/>
<dbReference type="InterPro" id="IPR011050">
    <property type="entry name" value="Pectin_lyase_fold/virulence"/>
</dbReference>
<dbReference type="InterPro" id="IPR053914">
    <property type="entry name" value="DGF-1_N"/>
</dbReference>
<keyword evidence="3" id="KW-1185">Reference proteome</keyword>